<dbReference type="GO" id="GO:0040029">
    <property type="term" value="P:epigenetic regulation of gene expression"/>
    <property type="evidence" value="ECO:0007669"/>
    <property type="project" value="InterPro"/>
</dbReference>
<evidence type="ECO:0000256" key="6">
    <source>
        <dbReference type="SAM" id="MobiDB-lite"/>
    </source>
</evidence>
<dbReference type="PANTHER" id="PTHR46286:SF6">
    <property type="entry name" value="OS08G0220600 PROTEIN"/>
    <property type="match status" value="1"/>
</dbReference>
<feature type="domain" description="VIN3-like fibronectin type-III" evidence="8">
    <location>
        <begin position="347"/>
        <end position="433"/>
    </location>
</feature>
<dbReference type="GO" id="GO:0008270">
    <property type="term" value="F:zinc ion binding"/>
    <property type="evidence" value="ECO:0007669"/>
    <property type="project" value="UniProtKB-KW"/>
</dbReference>
<evidence type="ECO:0000256" key="3">
    <source>
        <dbReference type="ARBA" id="ARBA00022771"/>
    </source>
</evidence>
<dbReference type="Proteomes" id="UP001161247">
    <property type="component" value="Chromosome 8"/>
</dbReference>
<dbReference type="InterPro" id="IPR036116">
    <property type="entry name" value="FN3_sf"/>
</dbReference>
<keyword evidence="5" id="KW-0539">Nucleus</keyword>
<dbReference type="Pfam" id="PF07227">
    <property type="entry name" value="PHD_Oberon"/>
    <property type="match status" value="1"/>
</dbReference>
<evidence type="ECO:0000256" key="2">
    <source>
        <dbReference type="ARBA" id="ARBA00022723"/>
    </source>
</evidence>
<name>A0AAV1E8X9_OLDCO</name>
<feature type="domain" description="Oberon-like PHD finger" evidence="7">
    <location>
        <begin position="144"/>
        <end position="263"/>
    </location>
</feature>
<dbReference type="EMBL" id="OX459125">
    <property type="protein sequence ID" value="CAI9116137.1"/>
    <property type="molecule type" value="Genomic_DNA"/>
</dbReference>
<dbReference type="InterPro" id="IPR032881">
    <property type="entry name" value="Oberon-like_PHD"/>
</dbReference>
<gene>
    <name evidence="10" type="ORF">OLC1_LOCUS22509</name>
</gene>
<feature type="domain" description="VIN3-like C-terminal" evidence="9">
    <location>
        <begin position="534"/>
        <end position="605"/>
    </location>
</feature>
<feature type="compositionally biased region" description="Polar residues" evidence="6">
    <location>
        <begin position="453"/>
        <end position="466"/>
    </location>
</feature>
<keyword evidence="2" id="KW-0479">Metal-binding</keyword>
<dbReference type="InterPro" id="IPR056990">
    <property type="entry name" value="VIN3-like_C"/>
</dbReference>
<dbReference type="GO" id="GO:0005634">
    <property type="term" value="C:nucleus"/>
    <property type="evidence" value="ECO:0007669"/>
    <property type="project" value="UniProtKB-SubCell"/>
</dbReference>
<evidence type="ECO:0000256" key="1">
    <source>
        <dbReference type="ARBA" id="ARBA00004123"/>
    </source>
</evidence>
<dbReference type="Pfam" id="PF23380">
    <property type="entry name" value="VIN3_C"/>
    <property type="match status" value="1"/>
</dbReference>
<dbReference type="InterPro" id="IPR058585">
    <property type="entry name" value="Fn3_VIN3"/>
</dbReference>
<evidence type="ECO:0000259" key="8">
    <source>
        <dbReference type="Pfam" id="PF23376"/>
    </source>
</evidence>
<evidence type="ECO:0000313" key="10">
    <source>
        <dbReference type="EMBL" id="CAI9116137.1"/>
    </source>
</evidence>
<dbReference type="Pfam" id="PF23376">
    <property type="entry name" value="Fn3_VIN3"/>
    <property type="match status" value="1"/>
</dbReference>
<evidence type="ECO:0000313" key="11">
    <source>
        <dbReference type="Proteomes" id="UP001161247"/>
    </source>
</evidence>
<reference evidence="10" key="1">
    <citation type="submission" date="2023-03" db="EMBL/GenBank/DDBJ databases">
        <authorList>
            <person name="Julca I."/>
        </authorList>
    </citation>
    <scope>NUCLEOTIDE SEQUENCE</scope>
</reference>
<evidence type="ECO:0000259" key="7">
    <source>
        <dbReference type="Pfam" id="PF07227"/>
    </source>
</evidence>
<keyword evidence="3" id="KW-0863">Zinc-finger</keyword>
<dbReference type="PANTHER" id="PTHR46286">
    <property type="entry name" value="VIN3-LIKE PROTEIN 2-RELATED"/>
    <property type="match status" value="1"/>
</dbReference>
<dbReference type="InterPro" id="IPR044514">
    <property type="entry name" value="VIN3-like"/>
</dbReference>
<dbReference type="AlphaFoldDB" id="A0AAV1E8X9"/>
<evidence type="ECO:0000256" key="5">
    <source>
        <dbReference type="ARBA" id="ARBA00023242"/>
    </source>
</evidence>
<organism evidence="10 11">
    <name type="scientific">Oldenlandia corymbosa var. corymbosa</name>
    <dbReference type="NCBI Taxonomy" id="529605"/>
    <lineage>
        <taxon>Eukaryota</taxon>
        <taxon>Viridiplantae</taxon>
        <taxon>Streptophyta</taxon>
        <taxon>Embryophyta</taxon>
        <taxon>Tracheophyta</taxon>
        <taxon>Spermatophyta</taxon>
        <taxon>Magnoliopsida</taxon>
        <taxon>eudicotyledons</taxon>
        <taxon>Gunneridae</taxon>
        <taxon>Pentapetalae</taxon>
        <taxon>asterids</taxon>
        <taxon>lamiids</taxon>
        <taxon>Gentianales</taxon>
        <taxon>Rubiaceae</taxon>
        <taxon>Rubioideae</taxon>
        <taxon>Spermacoceae</taxon>
        <taxon>Hedyotis-Oldenlandia complex</taxon>
        <taxon>Oldenlandia</taxon>
    </lineage>
</organism>
<evidence type="ECO:0000259" key="9">
    <source>
        <dbReference type="Pfam" id="PF23380"/>
    </source>
</evidence>
<evidence type="ECO:0000256" key="4">
    <source>
        <dbReference type="ARBA" id="ARBA00022833"/>
    </source>
</evidence>
<feature type="region of interest" description="Disordered" evidence="6">
    <location>
        <begin position="449"/>
        <end position="522"/>
    </location>
</feature>
<keyword evidence="4" id="KW-0862">Zinc</keyword>
<protein>
    <submittedName>
        <fullName evidence="10">OLC1v1017213C1</fullName>
    </submittedName>
</protein>
<accession>A0AAV1E8X9</accession>
<dbReference type="SUPFAM" id="SSF49265">
    <property type="entry name" value="Fibronectin type III"/>
    <property type="match status" value="1"/>
</dbReference>
<keyword evidence="11" id="KW-1185">Reference proteome</keyword>
<comment type="subcellular location">
    <subcellularLocation>
        <location evidence="1">Nucleus</location>
    </subcellularLocation>
</comment>
<feature type="compositionally biased region" description="Basic and acidic residues" evidence="6">
    <location>
        <begin position="473"/>
        <end position="489"/>
    </location>
</feature>
<feature type="compositionally biased region" description="Polar residues" evidence="6">
    <location>
        <begin position="503"/>
        <end position="519"/>
    </location>
</feature>
<proteinExistence type="predicted"/>
<sequence length="620" mass="70094">MRKPEGKRVSGINSVASGLLHHSASSDGLSLEERRQMVHEIAQCLKDAPTVLKSFKKKELEELIYAESKERKIYGYTKPKMIEYLLKLVSKNKETANELPPVSPVQDEKRLNKQQKNRYLSQLPVESNNSQGEPVRTDQELVLCPNLACRASLDADDMFCKRCSCCICHQYDENKDPSLWLTCDNNSPEKDEPCGISCHLKCALEQKPRGALKKDSSGDPDDIFCCNSCRKPYGVMRTWRKQLVAATEARRVDVLSQRLSLSYKILVGSHKFERLRKIVKSAMTALANEVGPLHQASATMDRRIVNRLSCGAEVQKLCASAIEAFDSMVVGQNFNQIDKQESPECKVHFEASSPTKVAIILEYEDHMFKDLLGCRIWHRKSRMNYPAKPTYDVPGPVNRFELCDLDPSTEYFCKVSFFNKNGALGVWEANWKTLELPVDHVAVRENANALNPHAQTRTESMSSSDSKVALSDDLSKEPSFDDSRNKHEQSPTLPIPEKHVSLASPTSNAPSTPCKSDGTQGVPHLGIQRQLKETDYEYAVRVIRKLEHEGHLGSDFRVKFLTWFSLKATLQEKRVVSVFIDTFSNDPDSLAGQLLHTFKDEICNEQKLACPPRFCSRLWH</sequence>
<dbReference type="GO" id="GO:0010048">
    <property type="term" value="P:vernalization response"/>
    <property type="evidence" value="ECO:0007669"/>
    <property type="project" value="InterPro"/>
</dbReference>